<keyword evidence="5" id="KW-0227">DNA damage</keyword>
<keyword evidence="2" id="KW-0489">Methyltransferase</keyword>
<comment type="cofactor">
    <cofactor evidence="1">
        <name>Zn(2+)</name>
        <dbReference type="ChEBI" id="CHEBI:29105"/>
    </cofactor>
</comment>
<feature type="domain" description="HTH araC/xylS-type" evidence="12">
    <location>
        <begin position="86"/>
        <end position="184"/>
    </location>
</feature>
<dbReference type="PANTHER" id="PTHR46796:SF6">
    <property type="entry name" value="ARAC SUBFAMILY"/>
    <property type="match status" value="1"/>
</dbReference>
<evidence type="ECO:0000256" key="10">
    <source>
        <dbReference type="ARBA" id="ARBA00023163"/>
    </source>
</evidence>
<reference evidence="14" key="1">
    <citation type="journal article" date="2019" name="Int. J. Syst. Evol. Microbiol.">
        <title>The Global Catalogue of Microorganisms (GCM) 10K type strain sequencing project: providing services to taxonomists for standard genome sequencing and annotation.</title>
        <authorList>
            <consortium name="The Broad Institute Genomics Platform"/>
            <consortium name="The Broad Institute Genome Sequencing Center for Infectious Disease"/>
            <person name="Wu L."/>
            <person name="Ma J."/>
        </authorList>
    </citation>
    <scope>NUCLEOTIDE SEQUENCE [LARGE SCALE GENOMIC DNA]</scope>
    <source>
        <strain evidence="14">KCTC 42644</strain>
    </source>
</reference>
<evidence type="ECO:0000256" key="3">
    <source>
        <dbReference type="ARBA" id="ARBA00022679"/>
    </source>
</evidence>
<dbReference type="Pfam" id="PF02805">
    <property type="entry name" value="Ada_Zn_binding"/>
    <property type="match status" value="1"/>
</dbReference>
<evidence type="ECO:0000256" key="1">
    <source>
        <dbReference type="ARBA" id="ARBA00001947"/>
    </source>
</evidence>
<dbReference type="PROSITE" id="PS01124">
    <property type="entry name" value="HTH_ARAC_FAMILY_2"/>
    <property type="match status" value="1"/>
</dbReference>
<dbReference type="InterPro" id="IPR009057">
    <property type="entry name" value="Homeodomain-like_sf"/>
</dbReference>
<evidence type="ECO:0000313" key="13">
    <source>
        <dbReference type="EMBL" id="MFC3713222.1"/>
    </source>
</evidence>
<evidence type="ECO:0000256" key="11">
    <source>
        <dbReference type="ARBA" id="ARBA00023204"/>
    </source>
</evidence>
<dbReference type="SUPFAM" id="SSF46689">
    <property type="entry name" value="Homeodomain-like"/>
    <property type="match status" value="1"/>
</dbReference>
<dbReference type="InterPro" id="IPR004026">
    <property type="entry name" value="Ada_DNA_repair_Zn-bd"/>
</dbReference>
<evidence type="ECO:0000256" key="8">
    <source>
        <dbReference type="ARBA" id="ARBA00023125"/>
    </source>
</evidence>
<dbReference type="InterPro" id="IPR018062">
    <property type="entry name" value="HTH_AraC-typ_CS"/>
</dbReference>
<dbReference type="SMART" id="SM00342">
    <property type="entry name" value="HTH_ARAC"/>
    <property type="match status" value="1"/>
</dbReference>
<protein>
    <submittedName>
        <fullName evidence="13">Bifunctional transcriptional activator/DNA repair enzyme AdaA</fullName>
    </submittedName>
</protein>
<evidence type="ECO:0000256" key="4">
    <source>
        <dbReference type="ARBA" id="ARBA00022723"/>
    </source>
</evidence>
<evidence type="ECO:0000259" key="12">
    <source>
        <dbReference type="PROSITE" id="PS01124"/>
    </source>
</evidence>
<keyword evidence="7" id="KW-0805">Transcription regulation</keyword>
<evidence type="ECO:0000256" key="7">
    <source>
        <dbReference type="ARBA" id="ARBA00023015"/>
    </source>
</evidence>
<name>A0ABV7XD96_9SPHN</name>
<evidence type="ECO:0000256" key="2">
    <source>
        <dbReference type="ARBA" id="ARBA00022603"/>
    </source>
</evidence>
<dbReference type="Proteomes" id="UP001595615">
    <property type="component" value="Unassembled WGS sequence"/>
</dbReference>
<keyword evidence="6" id="KW-0862">Zinc</keyword>
<keyword evidence="3" id="KW-0808">Transferase</keyword>
<dbReference type="EMBL" id="JBHRXV010000010">
    <property type="protein sequence ID" value="MFC3713222.1"/>
    <property type="molecule type" value="Genomic_DNA"/>
</dbReference>
<dbReference type="PROSITE" id="PS00041">
    <property type="entry name" value="HTH_ARAC_FAMILY_1"/>
    <property type="match status" value="1"/>
</dbReference>
<comment type="caution">
    <text evidence="13">The sequence shown here is derived from an EMBL/GenBank/DDBJ whole genome shotgun (WGS) entry which is preliminary data.</text>
</comment>
<keyword evidence="11" id="KW-0234">DNA repair</keyword>
<dbReference type="InterPro" id="IPR050204">
    <property type="entry name" value="AraC_XylS_family_regulators"/>
</dbReference>
<evidence type="ECO:0000313" key="14">
    <source>
        <dbReference type="Proteomes" id="UP001595615"/>
    </source>
</evidence>
<accession>A0ABV7XD96</accession>
<sequence length="274" mass="29997">MLDDTAYYDAIRRRDPAADGLFFIGVHTTGIYCRPICPARTPLRRNISFFASAAAAQEAGLRPCLRCRPESAPESPAWLGSMATINRALRLIDEGALVEGDIDALADRLGVTARHLRRLFDRHLGVSPIAIEQTRRVHLAKKLIHETQLPLTEIAFAAGYGSIRRFNESFATRFGQPPSALRRRQARPVEGLSVTLAYRPPLDWAGLCGRVIEAGGSADAESLRFDLPTGAPIVARRASRANSLSLDLGAVDTRDLGRAIAYAKRLLIGRLPLH</sequence>
<dbReference type="SUPFAM" id="SSF57884">
    <property type="entry name" value="Ada DNA repair protein, N-terminal domain (N-Ada 10)"/>
    <property type="match status" value="1"/>
</dbReference>
<evidence type="ECO:0000256" key="6">
    <source>
        <dbReference type="ARBA" id="ARBA00022833"/>
    </source>
</evidence>
<dbReference type="Gene3D" id="3.40.10.10">
    <property type="entry name" value="DNA Methylphosphotriester Repair Domain"/>
    <property type="match status" value="1"/>
</dbReference>
<dbReference type="PANTHER" id="PTHR46796">
    <property type="entry name" value="HTH-TYPE TRANSCRIPTIONAL ACTIVATOR RHAS-RELATED"/>
    <property type="match status" value="1"/>
</dbReference>
<evidence type="ECO:0000256" key="5">
    <source>
        <dbReference type="ARBA" id="ARBA00022763"/>
    </source>
</evidence>
<dbReference type="InterPro" id="IPR035451">
    <property type="entry name" value="Ada-like_dom_sf"/>
</dbReference>
<keyword evidence="8" id="KW-0238">DNA-binding</keyword>
<dbReference type="InterPro" id="IPR018060">
    <property type="entry name" value="HTH_AraC"/>
</dbReference>
<dbReference type="Gene3D" id="1.10.10.60">
    <property type="entry name" value="Homeodomain-like"/>
    <property type="match status" value="1"/>
</dbReference>
<organism evidence="13 14">
    <name type="scientific">Sphingoaurantiacus capsulatus</name>
    <dbReference type="NCBI Taxonomy" id="1771310"/>
    <lineage>
        <taxon>Bacteria</taxon>
        <taxon>Pseudomonadati</taxon>
        <taxon>Pseudomonadota</taxon>
        <taxon>Alphaproteobacteria</taxon>
        <taxon>Sphingomonadales</taxon>
        <taxon>Sphingosinicellaceae</taxon>
        <taxon>Sphingoaurantiacus</taxon>
    </lineage>
</organism>
<evidence type="ECO:0000256" key="9">
    <source>
        <dbReference type="ARBA" id="ARBA00023159"/>
    </source>
</evidence>
<keyword evidence="10" id="KW-0804">Transcription</keyword>
<keyword evidence="4" id="KW-0479">Metal-binding</keyword>
<proteinExistence type="predicted"/>
<keyword evidence="14" id="KW-1185">Reference proteome</keyword>
<gene>
    <name evidence="13" type="ORF">ACFOMD_11600</name>
</gene>
<dbReference type="RefSeq" id="WP_380861501.1">
    <property type="nucleotide sequence ID" value="NZ_JBHRXV010000010.1"/>
</dbReference>
<keyword evidence="9" id="KW-0010">Activator</keyword>
<dbReference type="Pfam" id="PF12833">
    <property type="entry name" value="HTH_18"/>
    <property type="match status" value="1"/>
</dbReference>